<keyword evidence="3" id="KW-1185">Reference proteome</keyword>
<name>A0ABR4JN17_9EURO</name>
<dbReference type="RefSeq" id="XP_070894024.1">
    <property type="nucleotide sequence ID" value="XM_071041699.1"/>
</dbReference>
<evidence type="ECO:0000256" key="1">
    <source>
        <dbReference type="SAM" id="MobiDB-lite"/>
    </source>
</evidence>
<sequence length="126" mass="13739">MGGLLRRMRLSGAQGSLARMSLTRRPRYSAGRLLLAVHPTMFARAMGNTPKPHSKSRRPSTQHGATAAKARSVECGSGTRMWRISGSWVCTRSSTGGTHRSMLTWRGCSRRLMTDSDVATDACTQS</sequence>
<protein>
    <submittedName>
        <fullName evidence="2">Uncharacterized protein</fullName>
    </submittedName>
</protein>
<dbReference type="EMBL" id="JBFXLR010000066">
    <property type="protein sequence ID" value="KAL2840373.1"/>
    <property type="molecule type" value="Genomic_DNA"/>
</dbReference>
<evidence type="ECO:0000313" key="2">
    <source>
        <dbReference type="EMBL" id="KAL2840373.1"/>
    </source>
</evidence>
<evidence type="ECO:0000313" key="3">
    <source>
        <dbReference type="Proteomes" id="UP001610444"/>
    </source>
</evidence>
<proteinExistence type="predicted"/>
<organism evidence="2 3">
    <name type="scientific">Aspergillus pseudodeflectus</name>
    <dbReference type="NCBI Taxonomy" id="176178"/>
    <lineage>
        <taxon>Eukaryota</taxon>
        <taxon>Fungi</taxon>
        <taxon>Dikarya</taxon>
        <taxon>Ascomycota</taxon>
        <taxon>Pezizomycotina</taxon>
        <taxon>Eurotiomycetes</taxon>
        <taxon>Eurotiomycetidae</taxon>
        <taxon>Eurotiales</taxon>
        <taxon>Aspergillaceae</taxon>
        <taxon>Aspergillus</taxon>
        <taxon>Aspergillus subgen. Nidulantes</taxon>
    </lineage>
</organism>
<comment type="caution">
    <text evidence="2">The sequence shown here is derived from an EMBL/GenBank/DDBJ whole genome shotgun (WGS) entry which is preliminary data.</text>
</comment>
<dbReference type="GeneID" id="98156863"/>
<feature type="region of interest" description="Disordered" evidence="1">
    <location>
        <begin position="45"/>
        <end position="72"/>
    </location>
</feature>
<dbReference type="Proteomes" id="UP001610444">
    <property type="component" value="Unassembled WGS sequence"/>
</dbReference>
<gene>
    <name evidence="2" type="ORF">BJX68DRAFT_246747</name>
</gene>
<reference evidence="2 3" key="1">
    <citation type="submission" date="2024-07" db="EMBL/GenBank/DDBJ databases">
        <title>Section-level genome sequencing and comparative genomics of Aspergillus sections Usti and Cavernicolus.</title>
        <authorList>
            <consortium name="Lawrence Berkeley National Laboratory"/>
            <person name="Nybo J.L."/>
            <person name="Vesth T.C."/>
            <person name="Theobald S."/>
            <person name="Frisvad J.C."/>
            <person name="Larsen T.O."/>
            <person name="Kjaerboelling I."/>
            <person name="Rothschild-Mancinelli K."/>
            <person name="Lyhne E.K."/>
            <person name="Kogle M.E."/>
            <person name="Barry K."/>
            <person name="Clum A."/>
            <person name="Na H."/>
            <person name="Ledsgaard L."/>
            <person name="Lin J."/>
            <person name="Lipzen A."/>
            <person name="Kuo A."/>
            <person name="Riley R."/>
            <person name="Mondo S."/>
            <person name="LaButti K."/>
            <person name="Haridas S."/>
            <person name="Pangalinan J."/>
            <person name="Salamov A.A."/>
            <person name="Simmons B.A."/>
            <person name="Magnuson J.K."/>
            <person name="Chen J."/>
            <person name="Drula E."/>
            <person name="Henrissat B."/>
            <person name="Wiebenga A."/>
            <person name="Lubbers R.J."/>
            <person name="Gomes A.C."/>
            <person name="Macurrencykelacurrency M.R."/>
            <person name="Stajich J."/>
            <person name="Grigoriev I.V."/>
            <person name="Mortensen U.H."/>
            <person name="De vries R.P."/>
            <person name="Baker S.E."/>
            <person name="Andersen M.R."/>
        </authorList>
    </citation>
    <scope>NUCLEOTIDE SEQUENCE [LARGE SCALE GENOMIC DNA]</scope>
    <source>
        <strain evidence="2 3">CBS 756.74</strain>
    </source>
</reference>
<accession>A0ABR4JN17</accession>